<evidence type="ECO:0000256" key="11">
    <source>
        <dbReference type="SAM" id="MobiDB-lite"/>
    </source>
</evidence>
<comment type="cofactor">
    <cofactor evidence="1">
        <name>Cu(2+)</name>
        <dbReference type="ChEBI" id="CHEBI:29036"/>
    </cofactor>
</comment>
<evidence type="ECO:0000256" key="2">
    <source>
        <dbReference type="ARBA" id="ARBA00004613"/>
    </source>
</evidence>
<name>A0A9P3F562_ASPVI</name>
<feature type="domain" description="Apple" evidence="13">
    <location>
        <begin position="40"/>
        <end position="128"/>
    </location>
</feature>
<feature type="chain" id="PRO_5040324085" description="AA9 family lytic polysaccharide monooxygenase" evidence="12">
    <location>
        <begin position="20"/>
        <end position="715"/>
    </location>
</feature>
<keyword evidence="4" id="KW-0479">Metal-binding</keyword>
<dbReference type="GO" id="GO:0005576">
    <property type="term" value="C:extracellular region"/>
    <property type="evidence" value="ECO:0007669"/>
    <property type="project" value="UniProtKB-SubCell"/>
</dbReference>
<dbReference type="GO" id="GO:0046872">
    <property type="term" value="F:metal ion binding"/>
    <property type="evidence" value="ECO:0007669"/>
    <property type="project" value="UniProtKB-KW"/>
</dbReference>
<keyword evidence="3 10" id="KW-0964">Secreted</keyword>
<comment type="caution">
    <text evidence="15">The sequence shown here is derived from an EMBL/GenBank/DDBJ whole genome shotgun (WGS) entry which is preliminary data.</text>
</comment>
<dbReference type="SMART" id="SM00236">
    <property type="entry name" value="fCBD"/>
    <property type="match status" value="1"/>
</dbReference>
<dbReference type="InterPro" id="IPR003609">
    <property type="entry name" value="Pan_app"/>
</dbReference>
<dbReference type="InterPro" id="IPR049892">
    <property type="entry name" value="AA9"/>
</dbReference>
<feature type="signal peptide" evidence="12">
    <location>
        <begin position="1"/>
        <end position="19"/>
    </location>
</feature>
<dbReference type="GO" id="GO:0030245">
    <property type="term" value="P:cellulose catabolic process"/>
    <property type="evidence" value="ECO:0007669"/>
    <property type="project" value="UniProtKB-UniRule"/>
</dbReference>
<dbReference type="InterPro" id="IPR000254">
    <property type="entry name" value="CBD"/>
</dbReference>
<sequence length="715" mass="77442">MLLKHSIFSLLCALEVAWASEPSACFSPDARGEAGYKACCANQDNGKGTVGGVIFQYTCKTFLKKGNDYGTTHRGVFSARECAQLCADDSGCQGSSWGSGISQCFLLSSKGYTRYTPNPGFLILEKAPEEPEKPDRAKDCQDLVEAGKKEGEAQCAAEKNKLRQEGEEALRECQKQKDAAVTESKTQCEKEKDELRKQAEGAAQKEREQCERDKSQLRQERDDALQKCKSDCEAEKEQLRQQGTGAAKQCESDKAGLQQQLKTCQDKQQPTKPTDTTEAQDPRCRDNSWQNMCGGVCQEETFTLAGVVFKKKCFVRTVLGREVQVYHRSSLLECLEKDCAPNSNCLGVGWRPWEVGQCHVHMSIGRGLRTSYHPHEHLIYAKDRVAPVGLASVTPLVSGHYVFSKLIVDGKATQDFEYIRRNTNGYMPTLPSDILSNDFRCNQGSMESAASTKVYTVAPGTELGFQLAYGAQMKHPGPLQVYMSKAPGDVKSYDGSGDWFKVYQEGLCADPSKGIMDEDWCTWGKDTASFKIPEDTPAGQYLVRVEHIGLHRGFSGNAEFYFTCAQIEVTGSGSGSPSPVVKVPGVYKPNDPNIHFNIYYPTPTAYDLPGPSVWTGGSAGSVGAGASPAVSATVPAVNNNAASATPNMARLTKSSAKPTAGAGTGCGSSVSSSAGAPAGVLKKYAQCGGLNWTGSGSCETGTTCHQYYPYYHQCV</sequence>
<comment type="subcellular location">
    <subcellularLocation>
        <location evidence="2 10">Secreted</location>
    </subcellularLocation>
</comment>
<evidence type="ECO:0000313" key="15">
    <source>
        <dbReference type="EMBL" id="GIK05534.1"/>
    </source>
</evidence>
<keyword evidence="8" id="KW-0503">Monooxygenase</keyword>
<dbReference type="Pfam" id="PF00024">
    <property type="entry name" value="PAN_1"/>
    <property type="match status" value="1"/>
</dbReference>
<feature type="compositionally biased region" description="Polar residues" evidence="11">
    <location>
        <begin position="270"/>
        <end position="279"/>
    </location>
</feature>
<evidence type="ECO:0000256" key="8">
    <source>
        <dbReference type="ARBA" id="ARBA00023033"/>
    </source>
</evidence>
<dbReference type="GO" id="GO:0008810">
    <property type="term" value="F:cellulase activity"/>
    <property type="evidence" value="ECO:0007669"/>
    <property type="project" value="UniProtKB-UniRule"/>
</dbReference>
<dbReference type="PROSITE" id="PS50948">
    <property type="entry name" value="PAN"/>
    <property type="match status" value="1"/>
</dbReference>
<evidence type="ECO:0000256" key="5">
    <source>
        <dbReference type="ARBA" id="ARBA00022729"/>
    </source>
</evidence>
<keyword evidence="6" id="KW-0560">Oxidoreductase</keyword>
<dbReference type="CDD" id="cd21175">
    <property type="entry name" value="LPMO_AA9"/>
    <property type="match status" value="1"/>
</dbReference>
<keyword evidence="10" id="KW-0624">Polysaccharide degradation</keyword>
<comment type="catalytic activity">
    <reaction evidence="10">
        <text>[(1-&gt;4)-beta-D-glucosyl]n+m + reduced acceptor + O2 = 4-dehydro-beta-D-glucosyl-[(1-&gt;4)-beta-D-glucosyl]n-1 + [(1-&gt;4)-beta-D-glucosyl]m + acceptor + H2O.</text>
        <dbReference type="EC" id="1.14.99.56"/>
    </reaction>
</comment>
<proteinExistence type="predicted"/>
<keyword evidence="10" id="KW-0136">Cellulose degradation</keyword>
<dbReference type="PANTHER" id="PTHR33353">
    <property type="entry name" value="PUTATIVE (AFU_ORTHOLOGUE AFUA_1G12560)-RELATED"/>
    <property type="match status" value="1"/>
</dbReference>
<evidence type="ECO:0000256" key="6">
    <source>
        <dbReference type="ARBA" id="ARBA00023002"/>
    </source>
</evidence>
<dbReference type="CDD" id="cd06503">
    <property type="entry name" value="ATP-synt_Fo_b"/>
    <property type="match status" value="1"/>
</dbReference>
<gene>
    <name evidence="15" type="ORF">Aspvir_009647</name>
</gene>
<keyword evidence="5 12" id="KW-0732">Signal</keyword>
<feature type="domain" description="CBM1" evidence="14">
    <location>
        <begin position="679"/>
        <end position="715"/>
    </location>
</feature>
<keyword evidence="10" id="KW-0119">Carbohydrate metabolism</keyword>
<dbReference type="EC" id="1.14.99.56" evidence="10"/>
<dbReference type="GO" id="GO:0030248">
    <property type="term" value="F:cellulose binding"/>
    <property type="evidence" value="ECO:0007669"/>
    <property type="project" value="UniProtKB-UniRule"/>
</dbReference>
<reference evidence="15 16" key="1">
    <citation type="submission" date="2021-02" db="EMBL/GenBank/DDBJ databases">
        <title>Pan-genome distribution and transcriptional activeness of fungal secondary metabolism genes in Aspergillus section Fumigati.</title>
        <authorList>
            <person name="Takahashi H."/>
            <person name="Umemura M."/>
            <person name="Ninomiya A."/>
            <person name="Kusuya Y."/>
            <person name="Urayama S."/>
            <person name="Shimizu M."/>
            <person name="Watanabe A."/>
            <person name="Kamei K."/>
            <person name="Yaguchi T."/>
            <person name="Hagiwara D."/>
        </authorList>
    </citation>
    <scope>NUCLEOTIDE SEQUENCE [LARGE SCALE GENOMIC DNA]</scope>
    <source>
        <strain evidence="15 16">IFM 47045</strain>
    </source>
</reference>
<evidence type="ECO:0000256" key="10">
    <source>
        <dbReference type="RuleBase" id="RU368122"/>
    </source>
</evidence>
<keyword evidence="16" id="KW-1185">Reference proteome</keyword>
<evidence type="ECO:0000313" key="16">
    <source>
        <dbReference type="Proteomes" id="UP000710440"/>
    </source>
</evidence>
<dbReference type="OrthoDB" id="4831104at2759"/>
<dbReference type="InterPro" id="IPR005103">
    <property type="entry name" value="AA9_LPMO"/>
</dbReference>
<dbReference type="PROSITE" id="PS51164">
    <property type="entry name" value="CBM1_2"/>
    <property type="match status" value="1"/>
</dbReference>
<dbReference type="EMBL" id="BOPL01000009">
    <property type="protein sequence ID" value="GIK05534.1"/>
    <property type="molecule type" value="Genomic_DNA"/>
</dbReference>
<dbReference type="Gene3D" id="2.70.50.70">
    <property type="match status" value="1"/>
</dbReference>
<keyword evidence="9 10" id="KW-1015">Disulfide bond</keyword>
<evidence type="ECO:0000256" key="4">
    <source>
        <dbReference type="ARBA" id="ARBA00022723"/>
    </source>
</evidence>
<dbReference type="RefSeq" id="XP_043128720.1">
    <property type="nucleotide sequence ID" value="XM_043272785.1"/>
</dbReference>
<evidence type="ECO:0000259" key="13">
    <source>
        <dbReference type="PROSITE" id="PS50948"/>
    </source>
</evidence>
<comment type="domain">
    <text evidence="10">Has a modular structure: an endo-beta-1,4-glucanase catalytic module at the N-terminus, a linker rich in serines and threonines, and a C-terminal carbohydrate-binding module (CBM).</text>
</comment>
<evidence type="ECO:0000256" key="3">
    <source>
        <dbReference type="ARBA" id="ARBA00022525"/>
    </source>
</evidence>
<dbReference type="Pfam" id="PF03443">
    <property type="entry name" value="AA9"/>
    <property type="match status" value="1"/>
</dbReference>
<dbReference type="AlphaFoldDB" id="A0A9P3F562"/>
<organism evidence="15 16">
    <name type="scientific">Aspergillus viridinutans</name>
    <dbReference type="NCBI Taxonomy" id="75553"/>
    <lineage>
        <taxon>Eukaryota</taxon>
        <taxon>Fungi</taxon>
        <taxon>Dikarya</taxon>
        <taxon>Ascomycota</taxon>
        <taxon>Pezizomycotina</taxon>
        <taxon>Eurotiomycetes</taxon>
        <taxon>Eurotiomycetidae</taxon>
        <taxon>Eurotiales</taxon>
        <taxon>Aspergillaceae</taxon>
        <taxon>Aspergillus</taxon>
        <taxon>Aspergillus subgen. Fumigati</taxon>
    </lineage>
</organism>
<protein>
    <recommendedName>
        <fullName evidence="10">AA9 family lytic polysaccharide monooxygenase</fullName>
        <ecNumber evidence="10">1.14.99.56</ecNumber>
    </recommendedName>
    <alternativeName>
        <fullName evidence="10">Endo-beta-1,4-glucanase</fullName>
    </alternativeName>
    <alternativeName>
        <fullName evidence="10">Glycosyl hydrolase 61 family protein</fullName>
    </alternativeName>
</protein>
<dbReference type="GO" id="GO:0004497">
    <property type="term" value="F:monooxygenase activity"/>
    <property type="evidence" value="ECO:0007669"/>
    <property type="project" value="UniProtKB-KW"/>
</dbReference>
<dbReference type="SUPFAM" id="SSF57180">
    <property type="entry name" value="Cellulose-binding domain"/>
    <property type="match status" value="1"/>
</dbReference>
<evidence type="ECO:0000259" key="14">
    <source>
        <dbReference type="PROSITE" id="PS51164"/>
    </source>
</evidence>
<dbReference type="GeneID" id="66937629"/>
<accession>A0A9P3F562</accession>
<evidence type="ECO:0000256" key="12">
    <source>
        <dbReference type="SAM" id="SignalP"/>
    </source>
</evidence>
<evidence type="ECO:0000256" key="9">
    <source>
        <dbReference type="ARBA" id="ARBA00023157"/>
    </source>
</evidence>
<keyword evidence="7" id="KW-0186">Copper</keyword>
<dbReference type="Gene3D" id="3.50.4.10">
    <property type="entry name" value="Hepatocyte Growth Factor"/>
    <property type="match status" value="1"/>
</dbReference>
<dbReference type="Pfam" id="PF00734">
    <property type="entry name" value="CBM_1"/>
    <property type="match status" value="1"/>
</dbReference>
<dbReference type="InterPro" id="IPR035971">
    <property type="entry name" value="CBD_sf"/>
</dbReference>
<evidence type="ECO:0000256" key="7">
    <source>
        <dbReference type="ARBA" id="ARBA00023008"/>
    </source>
</evidence>
<dbReference type="PANTHER" id="PTHR33353:SF2">
    <property type="entry name" value="ENDO-BETA-1,4-GLUCANASE D"/>
    <property type="match status" value="1"/>
</dbReference>
<feature type="region of interest" description="Disordered" evidence="11">
    <location>
        <begin position="261"/>
        <end position="283"/>
    </location>
</feature>
<dbReference type="Proteomes" id="UP000710440">
    <property type="component" value="Unassembled WGS sequence"/>
</dbReference>
<evidence type="ECO:0000256" key="1">
    <source>
        <dbReference type="ARBA" id="ARBA00001973"/>
    </source>
</evidence>
<comment type="function">
    <text evidence="10">Lytic polysaccharide monooxygenase (LMPO) that depolymerizes crystalline and amorphous polysaccharides via the oxidation of scissile alpha- or beta-(1-4)-glycosidic bonds, yielding C1 and/or C4 oxidation products. Catalysis by LPMOs requires the reduction of the active-site copper from Cu(II) to Cu(I) by a reducing agent and H(2)O(2) or O(2) as a cosubstrate.</text>
</comment>